<dbReference type="AlphaFoldDB" id="A0A8R1ESW4"/>
<reference evidence="3" key="1">
    <citation type="submission" date="2010-08" db="EMBL/GenBank/DDBJ databases">
        <authorList>
            <consortium name="Caenorhabditis japonica Sequencing Consortium"/>
            <person name="Wilson R.K."/>
        </authorList>
    </citation>
    <scope>NUCLEOTIDE SEQUENCE [LARGE SCALE GENOMIC DNA]</scope>
    <source>
        <strain evidence="3">DF5081</strain>
    </source>
</reference>
<sequence>MKAATQYAPHSKLYRISIVFKYAFYVSAAVLFVITVLIYPDLKYQREYKIKKEQERGTLLAHMWCDNCFFMNFDSMLFALFYCSSYTTLLLGFIAGYTPAAETIDKLRRINDEGMQNPIAL</sequence>
<evidence type="ECO:0000256" key="1">
    <source>
        <dbReference type="SAM" id="Phobius"/>
    </source>
</evidence>
<keyword evidence="3" id="KW-1185">Reference proteome</keyword>
<evidence type="ECO:0000313" key="2">
    <source>
        <dbReference type="EnsemblMetazoa" id="CJA40267.1"/>
    </source>
</evidence>
<organism evidence="2 3">
    <name type="scientific">Caenorhabditis japonica</name>
    <dbReference type="NCBI Taxonomy" id="281687"/>
    <lineage>
        <taxon>Eukaryota</taxon>
        <taxon>Metazoa</taxon>
        <taxon>Ecdysozoa</taxon>
        <taxon>Nematoda</taxon>
        <taxon>Chromadorea</taxon>
        <taxon>Rhabditida</taxon>
        <taxon>Rhabditina</taxon>
        <taxon>Rhabditomorpha</taxon>
        <taxon>Rhabditoidea</taxon>
        <taxon>Rhabditidae</taxon>
        <taxon>Peloderinae</taxon>
        <taxon>Caenorhabditis</taxon>
    </lineage>
</organism>
<reference evidence="2" key="2">
    <citation type="submission" date="2022-06" db="UniProtKB">
        <authorList>
            <consortium name="EnsemblMetazoa"/>
        </authorList>
    </citation>
    <scope>IDENTIFICATION</scope>
    <source>
        <strain evidence="2">DF5081</strain>
    </source>
</reference>
<feature type="transmembrane region" description="Helical" evidence="1">
    <location>
        <begin position="79"/>
        <end position="100"/>
    </location>
</feature>
<keyword evidence="1" id="KW-0812">Transmembrane</keyword>
<proteinExistence type="predicted"/>
<dbReference type="EnsemblMetazoa" id="CJA40267.1">
    <property type="protein sequence ID" value="CJA40267.1"/>
    <property type="gene ID" value="WBGene00216115"/>
</dbReference>
<accession>A0A8R1ESW4</accession>
<dbReference type="PANTHER" id="PTHR47405">
    <property type="entry name" value="SERPENTINE RECEPTOR, CLASS H-RELATED"/>
    <property type="match status" value="1"/>
</dbReference>
<keyword evidence="1" id="KW-1133">Transmembrane helix</keyword>
<keyword evidence="1" id="KW-0472">Membrane</keyword>
<protein>
    <submittedName>
        <fullName evidence="2">Uncharacterized protein</fullName>
    </submittedName>
</protein>
<name>A0A8R1ESW4_CAEJA</name>
<evidence type="ECO:0000313" key="3">
    <source>
        <dbReference type="Proteomes" id="UP000005237"/>
    </source>
</evidence>
<feature type="transmembrane region" description="Helical" evidence="1">
    <location>
        <begin position="20"/>
        <end position="39"/>
    </location>
</feature>
<dbReference type="Proteomes" id="UP000005237">
    <property type="component" value="Unassembled WGS sequence"/>
</dbReference>